<dbReference type="EMBL" id="QFOT01000057">
    <property type="protein sequence ID" value="PZP55655.1"/>
    <property type="molecule type" value="Genomic_DNA"/>
</dbReference>
<evidence type="ECO:0000313" key="2">
    <source>
        <dbReference type="Proteomes" id="UP000249739"/>
    </source>
</evidence>
<comment type="caution">
    <text evidence="1">The sequence shown here is derived from an EMBL/GenBank/DDBJ whole genome shotgun (WGS) entry which is preliminary data.</text>
</comment>
<dbReference type="Proteomes" id="UP000249739">
    <property type="component" value="Unassembled WGS sequence"/>
</dbReference>
<evidence type="ECO:0000313" key="1">
    <source>
        <dbReference type="EMBL" id="PZP55655.1"/>
    </source>
</evidence>
<gene>
    <name evidence="1" type="ORF">DI586_06215</name>
</gene>
<protein>
    <submittedName>
        <fullName evidence="1">Uncharacterized protein</fullName>
    </submittedName>
</protein>
<organism evidence="1 2">
    <name type="scientific">Micavibrio aeruginosavorus</name>
    <dbReference type="NCBI Taxonomy" id="349221"/>
    <lineage>
        <taxon>Bacteria</taxon>
        <taxon>Pseudomonadati</taxon>
        <taxon>Bdellovibrionota</taxon>
        <taxon>Bdellovibrionia</taxon>
        <taxon>Bdellovibrionales</taxon>
        <taxon>Pseudobdellovibrionaceae</taxon>
        <taxon>Micavibrio</taxon>
    </lineage>
</organism>
<proteinExistence type="predicted"/>
<name>A0A2W5FI29_9BACT</name>
<dbReference type="AlphaFoldDB" id="A0A2W5FI29"/>
<accession>A0A2W5FI29</accession>
<reference evidence="1 2" key="1">
    <citation type="submission" date="2017-08" db="EMBL/GenBank/DDBJ databases">
        <title>Infants hospitalized years apart are colonized by the same room-sourced microbial strains.</title>
        <authorList>
            <person name="Brooks B."/>
            <person name="Olm M.R."/>
            <person name="Firek B.A."/>
            <person name="Baker R."/>
            <person name="Thomas B.C."/>
            <person name="Morowitz M.J."/>
            <person name="Banfield J.F."/>
        </authorList>
    </citation>
    <scope>NUCLEOTIDE SEQUENCE [LARGE SCALE GENOMIC DNA]</scope>
    <source>
        <strain evidence="1">S2_006_000_R2_64</strain>
    </source>
</reference>
<sequence length="76" mass="8508">MSVLTVEQALENIYASLHNNNEGLDQHIDQLKSSLAPAKEVTIDASKIPVPNREGRKTMQAYFKKRGLVIDFQKPA</sequence>